<protein>
    <submittedName>
        <fullName evidence="1">Uncharacterized protein</fullName>
    </submittedName>
</protein>
<dbReference type="Proteomes" id="UP001165405">
    <property type="component" value="Unassembled WGS sequence"/>
</dbReference>
<keyword evidence="2" id="KW-1185">Reference proteome</keyword>
<reference evidence="1" key="1">
    <citation type="submission" date="2022-01" db="EMBL/GenBank/DDBJ databases">
        <title>Antribacter sp. nov., isolated from Guizhou of China.</title>
        <authorList>
            <person name="Chengliang C."/>
            <person name="Ya Z."/>
        </authorList>
    </citation>
    <scope>NUCLEOTIDE SEQUENCE</scope>
    <source>
        <strain evidence="1">KLBMP 9083</strain>
    </source>
</reference>
<gene>
    <name evidence="1" type="ORF">L1785_14505</name>
</gene>
<evidence type="ECO:0000313" key="2">
    <source>
        <dbReference type="Proteomes" id="UP001165405"/>
    </source>
</evidence>
<accession>A0AA41UCL8</accession>
<proteinExistence type="predicted"/>
<dbReference type="AlphaFoldDB" id="A0AA41UCL8"/>
<dbReference type="RefSeq" id="WP_236089985.1">
    <property type="nucleotide sequence ID" value="NZ_JAKGSG010000040.1"/>
</dbReference>
<organism evidence="1 2">
    <name type="scientific">Antribacter soli</name>
    <dbReference type="NCBI Taxonomy" id="2910976"/>
    <lineage>
        <taxon>Bacteria</taxon>
        <taxon>Bacillati</taxon>
        <taxon>Actinomycetota</taxon>
        <taxon>Actinomycetes</taxon>
        <taxon>Micrococcales</taxon>
        <taxon>Promicromonosporaceae</taxon>
        <taxon>Antribacter</taxon>
    </lineage>
</organism>
<sequence>MGSPIFDEAARQWVAMRAEFDLVVQAAYEAAEEVTNACLLNRRGRAAGIDSFSLMTGPYARVEAYGSRELVEHFETVGRPSLERFEREWLAARTEWPADAAVDVPAAWLAEWESTAPVHDENAGRAA</sequence>
<evidence type="ECO:0000313" key="1">
    <source>
        <dbReference type="EMBL" id="MCF4122189.1"/>
    </source>
</evidence>
<dbReference type="EMBL" id="JAKGSG010000040">
    <property type="protein sequence ID" value="MCF4122189.1"/>
    <property type="molecule type" value="Genomic_DNA"/>
</dbReference>
<comment type="caution">
    <text evidence="1">The sequence shown here is derived from an EMBL/GenBank/DDBJ whole genome shotgun (WGS) entry which is preliminary data.</text>
</comment>
<name>A0AA41UCL8_9MICO</name>